<dbReference type="EMBL" id="JBGOGF010000005">
    <property type="protein sequence ID" value="MFA1771710.1"/>
    <property type="molecule type" value="Genomic_DNA"/>
</dbReference>
<dbReference type="EMBL" id="VKKZ01000023">
    <property type="protein sequence ID" value="KAA6431820.1"/>
    <property type="molecule type" value="Genomic_DNA"/>
</dbReference>
<evidence type="ECO:0000313" key="3">
    <source>
        <dbReference type="EMBL" id="MFA1771710.1"/>
    </source>
</evidence>
<dbReference type="AlphaFoldDB" id="A0A5M8QAD0"/>
<proteinExistence type="predicted"/>
<evidence type="ECO:0000313" key="5">
    <source>
        <dbReference type="Proteomes" id="UP001570846"/>
    </source>
</evidence>
<dbReference type="Proteomes" id="UP001570846">
    <property type="component" value="Unassembled WGS sequence"/>
</dbReference>
<evidence type="ECO:0000313" key="4">
    <source>
        <dbReference type="Proteomes" id="UP000323866"/>
    </source>
</evidence>
<evidence type="ECO:0008006" key="6">
    <source>
        <dbReference type="Google" id="ProtNLM"/>
    </source>
</evidence>
<gene>
    <name evidence="3" type="ORF">ACD591_10440</name>
    <name evidence="2" type="ORF">FOE74_17045</name>
</gene>
<reference evidence="3 5" key="3">
    <citation type="submission" date="2024-08" db="EMBL/GenBank/DDBJ databases">
        <authorList>
            <person name="Wei W."/>
        </authorList>
    </citation>
    <scope>NUCLEOTIDE SEQUENCE [LARGE SCALE GENOMIC DNA]</scope>
    <source>
        <strain evidence="3 5">XU2</strain>
    </source>
</reference>
<evidence type="ECO:0000313" key="2">
    <source>
        <dbReference type="EMBL" id="KAA6431820.1"/>
    </source>
</evidence>
<sequence>MKKWFYFVVTCGFLLGASTTQAQIKTWPLVNLFFKNQFDRAGSHHGRWVFLTDAVGDKEQMTTKGRYKHGYMVGKWKTFSADKKLRKLEICRLDGGKNILETLEFHPNGQVHKKGIAVLDRTGKTPRFFLKDEWVYYQPNGDLDKKVVFEDGWGVQTTYADGTVNHTPPPPKPQVLKLGEKLGGGKYRSGTKMMRKGEEVILIEYHENGDSTVRVMPKKVN</sequence>
<evidence type="ECO:0000256" key="1">
    <source>
        <dbReference type="SAM" id="SignalP"/>
    </source>
</evidence>
<keyword evidence="5" id="KW-1185">Reference proteome</keyword>
<feature type="signal peptide" evidence="1">
    <location>
        <begin position="1"/>
        <end position="22"/>
    </location>
</feature>
<feature type="chain" id="PRO_5024407717" description="Toxin-antitoxin system YwqK family antitoxin" evidence="1">
    <location>
        <begin position="23"/>
        <end position="221"/>
    </location>
</feature>
<dbReference type="RefSeq" id="WP_149099840.1">
    <property type="nucleotide sequence ID" value="NZ_BMMG01000006.1"/>
</dbReference>
<reference evidence="2 4" key="2">
    <citation type="submission" date="2019-09" db="EMBL/GenBank/DDBJ databases">
        <title>A bacterium isolated from glacier soil.</title>
        <authorList>
            <person name="Liu Q."/>
        </authorList>
    </citation>
    <scope>NUCLEOTIDE SEQUENCE [LARGE SCALE GENOMIC DNA]</scope>
    <source>
        <strain evidence="2 4">MDT1-10-3</strain>
    </source>
</reference>
<name>A0A5M8QAD0_9BACT</name>
<reference evidence="2 4" key="1">
    <citation type="submission" date="2019-07" db="EMBL/GenBank/DDBJ databases">
        <authorList>
            <person name="Qu J.-H."/>
        </authorList>
    </citation>
    <scope>NUCLEOTIDE SEQUENCE [LARGE SCALE GENOMIC DNA]</scope>
    <source>
        <strain evidence="2 4">MDT1-10-3</strain>
    </source>
</reference>
<dbReference type="Proteomes" id="UP000323866">
    <property type="component" value="Unassembled WGS sequence"/>
</dbReference>
<dbReference type="OrthoDB" id="8536728at2"/>
<dbReference type="Gene3D" id="3.90.930.1">
    <property type="match status" value="1"/>
</dbReference>
<keyword evidence="1" id="KW-0732">Signal</keyword>
<protein>
    <recommendedName>
        <fullName evidence="6">Toxin-antitoxin system YwqK family antitoxin</fullName>
    </recommendedName>
</protein>
<accession>A0A5M8QAD0</accession>
<comment type="caution">
    <text evidence="2">The sequence shown here is derived from an EMBL/GenBank/DDBJ whole genome shotgun (WGS) entry which is preliminary data.</text>
</comment>
<organism evidence="2 4">
    <name type="scientific">Rufibacter glacialis</name>
    <dbReference type="NCBI Taxonomy" id="1259555"/>
    <lineage>
        <taxon>Bacteria</taxon>
        <taxon>Pseudomonadati</taxon>
        <taxon>Bacteroidota</taxon>
        <taxon>Cytophagia</taxon>
        <taxon>Cytophagales</taxon>
        <taxon>Hymenobacteraceae</taxon>
        <taxon>Rufibacter</taxon>
    </lineage>
</organism>